<evidence type="ECO:0000313" key="1">
    <source>
        <dbReference type="EMBL" id="KAK3086567.1"/>
    </source>
</evidence>
<protein>
    <submittedName>
        <fullName evidence="1">Uncharacterized protein</fullName>
    </submittedName>
</protein>
<reference evidence="1" key="1">
    <citation type="submission" date="2019-08" db="EMBL/GenBank/DDBJ databases">
        <title>The improved chromosome-level genome for the pearl oyster Pinctada fucata martensii using PacBio sequencing and Hi-C.</title>
        <authorList>
            <person name="Zheng Z."/>
        </authorList>
    </citation>
    <scope>NUCLEOTIDE SEQUENCE</scope>
    <source>
        <strain evidence="1">ZZ-2019</strain>
        <tissue evidence="1">Adductor muscle</tissue>
    </source>
</reference>
<dbReference type="PROSITE" id="PS51450">
    <property type="entry name" value="LRR"/>
    <property type="match status" value="1"/>
</dbReference>
<name>A0AA88XJR8_PINIB</name>
<gene>
    <name evidence="1" type="ORF">FSP39_020338</name>
</gene>
<dbReference type="Proteomes" id="UP001186944">
    <property type="component" value="Unassembled WGS sequence"/>
</dbReference>
<evidence type="ECO:0000313" key="2">
    <source>
        <dbReference type="Proteomes" id="UP001186944"/>
    </source>
</evidence>
<organism evidence="1 2">
    <name type="scientific">Pinctada imbricata</name>
    <name type="common">Atlantic pearl-oyster</name>
    <name type="synonym">Pinctada martensii</name>
    <dbReference type="NCBI Taxonomy" id="66713"/>
    <lineage>
        <taxon>Eukaryota</taxon>
        <taxon>Metazoa</taxon>
        <taxon>Spiralia</taxon>
        <taxon>Lophotrochozoa</taxon>
        <taxon>Mollusca</taxon>
        <taxon>Bivalvia</taxon>
        <taxon>Autobranchia</taxon>
        <taxon>Pteriomorphia</taxon>
        <taxon>Pterioida</taxon>
        <taxon>Pterioidea</taxon>
        <taxon>Pteriidae</taxon>
        <taxon>Pinctada</taxon>
    </lineage>
</organism>
<dbReference type="AlphaFoldDB" id="A0AA88XJR8"/>
<dbReference type="Gene3D" id="3.80.10.10">
    <property type="entry name" value="Ribonuclease Inhibitor"/>
    <property type="match status" value="1"/>
</dbReference>
<accession>A0AA88XJR8</accession>
<dbReference type="SUPFAM" id="SSF52058">
    <property type="entry name" value="L domain-like"/>
    <property type="match status" value="1"/>
</dbReference>
<dbReference type="EMBL" id="VSWD01000012">
    <property type="protein sequence ID" value="KAK3086567.1"/>
    <property type="molecule type" value="Genomic_DNA"/>
</dbReference>
<proteinExistence type="predicted"/>
<keyword evidence="2" id="KW-1185">Reference proteome</keyword>
<dbReference type="InterPro" id="IPR001611">
    <property type="entry name" value="Leu-rich_rpt"/>
</dbReference>
<sequence>MYSYCRVIVDDFWTFQTYREWSDQFRGQRLVNLDIRCKPGGAVFLPWPMKAKSLNVLTVEGCLIKGYFAEFMNETLYPDSMRILKMRNCVIQVDINQLIERSFLLDQVSRSYDCGQETLVMNVVTNITYLFHPMERVEFDLLSAAFDALVKHNHNSKYRCQYKNLRTLEQTISNTRSKLFFENLAESSEYPRLKFLNLSANSIPYTSKFLRNWSKYFPVLEELDLSHNDIENFEFLPSADSRTKPLLINLQFNKIRKVPDTILNELKGNSPVIVDLRNNPIDCRFCSSRLLKTYLQEVVTMDSSHGDLQDVKCNFPPSLKGTRVMELPKNQFCTL</sequence>
<dbReference type="InterPro" id="IPR032675">
    <property type="entry name" value="LRR_dom_sf"/>
</dbReference>
<comment type="caution">
    <text evidence="1">The sequence shown here is derived from an EMBL/GenBank/DDBJ whole genome shotgun (WGS) entry which is preliminary data.</text>
</comment>